<evidence type="ECO:0000256" key="4">
    <source>
        <dbReference type="ARBA" id="ARBA00022989"/>
    </source>
</evidence>
<feature type="transmembrane region" description="Helical" evidence="6">
    <location>
        <begin position="139"/>
        <end position="164"/>
    </location>
</feature>
<feature type="transmembrane region" description="Helical" evidence="6">
    <location>
        <begin position="231"/>
        <end position="251"/>
    </location>
</feature>
<feature type="transmembrane region" description="Helical" evidence="6">
    <location>
        <begin position="12"/>
        <end position="29"/>
    </location>
</feature>
<evidence type="ECO:0000256" key="3">
    <source>
        <dbReference type="ARBA" id="ARBA00022692"/>
    </source>
</evidence>
<feature type="transmembrane region" description="Helical" evidence="6">
    <location>
        <begin position="336"/>
        <end position="358"/>
    </location>
</feature>
<sequence>MDGVWSDAAGQIFFSIGVCMGIMTSYGSYNHVKKPIIMDNMVIALGNSTTSFIAGFAVWSVVGYLQSIDSLAKTKTSSLGLAFIAYPTAIDQMDIPNFWCILLGITLYLLGIDSAFSMVEATSTVICDTKWGSQFPRMFVAFVLCLLGFIIAIPFCTNFGLVLFDVIDYYLSNGLLIIVGLLQCLGCGWGFDVEATYNKSQDYANSLFALTVSFWVTLFSLGLFFVSAENVTAGLILMVVAFPTIIMPISFHLSQLTFSEWYNDIFMCGVRKIGYSMTVLGRSDPKQRGWWEPLFVFYWGFCIKYLCPVVLWFIFVNVVKTNLETPYAGYSMGWQVVGVIVPLLGLLSFFLGLCINVYPQPFDKSVFEENQEAIEMNKVADFPVSKSEDEGKVVELEPSSAVQ</sequence>
<feature type="transmembrane region" description="Helical" evidence="6">
    <location>
        <begin position="41"/>
        <end position="62"/>
    </location>
</feature>
<keyword evidence="2" id="KW-0813">Transport</keyword>
<keyword evidence="3 6" id="KW-0812">Transmembrane</keyword>
<dbReference type="Pfam" id="PF00209">
    <property type="entry name" value="SNF"/>
    <property type="match status" value="1"/>
</dbReference>
<dbReference type="GO" id="GO:0035725">
    <property type="term" value="P:sodium ion transmembrane transport"/>
    <property type="evidence" value="ECO:0007669"/>
    <property type="project" value="TreeGrafter"/>
</dbReference>
<feature type="transmembrane region" description="Helical" evidence="6">
    <location>
        <begin position="295"/>
        <end position="316"/>
    </location>
</feature>
<organism evidence="7">
    <name type="scientific">Strombidium rassoulzadegani</name>
    <dbReference type="NCBI Taxonomy" id="1082188"/>
    <lineage>
        <taxon>Eukaryota</taxon>
        <taxon>Sar</taxon>
        <taxon>Alveolata</taxon>
        <taxon>Ciliophora</taxon>
        <taxon>Intramacronucleata</taxon>
        <taxon>Spirotrichea</taxon>
        <taxon>Oligotrichia</taxon>
        <taxon>Strombidiidae</taxon>
        <taxon>Strombidium</taxon>
    </lineage>
</organism>
<protein>
    <submittedName>
        <fullName evidence="7">Uncharacterized protein</fullName>
    </submittedName>
</protein>
<dbReference type="GO" id="GO:0005886">
    <property type="term" value="C:plasma membrane"/>
    <property type="evidence" value="ECO:0007669"/>
    <property type="project" value="TreeGrafter"/>
</dbReference>
<evidence type="ECO:0000256" key="1">
    <source>
        <dbReference type="ARBA" id="ARBA00004141"/>
    </source>
</evidence>
<feature type="transmembrane region" description="Helical" evidence="6">
    <location>
        <begin position="170"/>
        <end position="191"/>
    </location>
</feature>
<dbReference type="InterPro" id="IPR037272">
    <property type="entry name" value="SNS_sf"/>
</dbReference>
<dbReference type="PANTHER" id="PTHR11616:SF240">
    <property type="entry name" value="BLOATED TUBULES, ISOFORM B-RELATED"/>
    <property type="match status" value="1"/>
</dbReference>
<evidence type="ECO:0000256" key="5">
    <source>
        <dbReference type="ARBA" id="ARBA00023136"/>
    </source>
</evidence>
<evidence type="ECO:0000313" key="7">
    <source>
        <dbReference type="EMBL" id="CAE0235291.1"/>
    </source>
</evidence>
<dbReference type="SUPFAM" id="SSF161070">
    <property type="entry name" value="SNF-like"/>
    <property type="match status" value="1"/>
</dbReference>
<dbReference type="EMBL" id="HBIA01014040">
    <property type="protein sequence ID" value="CAE0235291.1"/>
    <property type="molecule type" value="Transcribed_RNA"/>
</dbReference>
<dbReference type="AlphaFoldDB" id="A0A7S3CRJ8"/>
<comment type="subcellular location">
    <subcellularLocation>
        <location evidence="1">Membrane</location>
        <topology evidence="1">Multi-pass membrane protein</topology>
    </subcellularLocation>
</comment>
<keyword evidence="4 6" id="KW-1133">Transmembrane helix</keyword>
<feature type="transmembrane region" description="Helical" evidence="6">
    <location>
        <begin position="203"/>
        <end position="225"/>
    </location>
</feature>
<evidence type="ECO:0000256" key="2">
    <source>
        <dbReference type="ARBA" id="ARBA00022448"/>
    </source>
</evidence>
<name>A0A7S3CRJ8_9SPIT</name>
<proteinExistence type="predicted"/>
<accession>A0A7S3CRJ8</accession>
<feature type="transmembrane region" description="Helical" evidence="6">
    <location>
        <begin position="96"/>
        <end position="119"/>
    </location>
</feature>
<gene>
    <name evidence="7" type="ORF">SRAS04492_LOCUS7098</name>
</gene>
<dbReference type="PROSITE" id="PS50267">
    <property type="entry name" value="NA_NEUROTRAN_SYMP_3"/>
    <property type="match status" value="1"/>
</dbReference>
<dbReference type="InterPro" id="IPR000175">
    <property type="entry name" value="Na/ntran_symport"/>
</dbReference>
<dbReference type="PRINTS" id="PR00176">
    <property type="entry name" value="NANEUSMPORT"/>
</dbReference>
<evidence type="ECO:0000256" key="6">
    <source>
        <dbReference type="SAM" id="Phobius"/>
    </source>
</evidence>
<dbReference type="PANTHER" id="PTHR11616">
    <property type="entry name" value="SODIUM/CHLORIDE DEPENDENT TRANSPORTER"/>
    <property type="match status" value="1"/>
</dbReference>
<keyword evidence="5 6" id="KW-0472">Membrane</keyword>
<reference evidence="7" key="1">
    <citation type="submission" date="2021-01" db="EMBL/GenBank/DDBJ databases">
        <authorList>
            <person name="Corre E."/>
            <person name="Pelletier E."/>
            <person name="Niang G."/>
            <person name="Scheremetjew M."/>
            <person name="Finn R."/>
            <person name="Kale V."/>
            <person name="Holt S."/>
            <person name="Cochrane G."/>
            <person name="Meng A."/>
            <person name="Brown T."/>
            <person name="Cohen L."/>
        </authorList>
    </citation>
    <scope>NUCLEOTIDE SEQUENCE</scope>
    <source>
        <strain evidence="7">Ras09</strain>
    </source>
</reference>